<dbReference type="EMBL" id="CP014806">
    <property type="protein sequence ID" value="AMX00417.1"/>
    <property type="molecule type" value="Genomic_DNA"/>
</dbReference>
<feature type="domain" description="Phage neck terminator protein gp12-like" evidence="1">
    <location>
        <begin position="11"/>
        <end position="155"/>
    </location>
</feature>
<dbReference type="Proteomes" id="UP000076021">
    <property type="component" value="Chromosome"/>
</dbReference>
<proteinExistence type="predicted"/>
<accession>A0A143HG10</accession>
<organism evidence="2 3">
    <name type="scientific">Rummeliibacillus stabekisii</name>
    <dbReference type="NCBI Taxonomy" id="241244"/>
    <lineage>
        <taxon>Bacteria</taxon>
        <taxon>Bacillati</taxon>
        <taxon>Bacillota</taxon>
        <taxon>Bacilli</taxon>
        <taxon>Bacillales</taxon>
        <taxon>Caryophanaceae</taxon>
        <taxon>Rummeliibacillus</taxon>
    </lineage>
</organism>
<reference evidence="2 3" key="1">
    <citation type="journal article" date="2016" name="Genome Announc.">
        <title>Whole-Genome Sequence of Rummeliibacillus stabekisii Strain PP9 Isolated from Antarctic Soil.</title>
        <authorList>
            <person name="da Mota F.F."/>
            <person name="Vollu R.E."/>
            <person name="Jurelevicius D."/>
            <person name="Seldin L."/>
        </authorList>
    </citation>
    <scope>NUCLEOTIDE SEQUENCE [LARGE SCALE GENOMIC DNA]</scope>
    <source>
        <strain evidence="2 3">PP9</strain>
    </source>
</reference>
<dbReference type="OrthoDB" id="2921463at2"/>
<dbReference type="AlphaFoldDB" id="A0A143HG10"/>
<dbReference type="STRING" id="241244.ATY39_13950"/>
<evidence type="ECO:0000313" key="2">
    <source>
        <dbReference type="EMBL" id="AMX00417.1"/>
    </source>
</evidence>
<dbReference type="KEGG" id="rst:ATY39_13950"/>
<keyword evidence="3" id="KW-1185">Reference proteome</keyword>
<dbReference type="RefSeq" id="WP_066790765.1">
    <property type="nucleotide sequence ID" value="NZ_CP014806.1"/>
</dbReference>
<gene>
    <name evidence="2" type="ORF">ATY39_13950</name>
</gene>
<evidence type="ECO:0000313" key="3">
    <source>
        <dbReference type="Proteomes" id="UP000076021"/>
    </source>
</evidence>
<dbReference type="Pfam" id="PF23961">
    <property type="entry name" value="Phage_tail_terminator_9"/>
    <property type="match status" value="1"/>
</dbReference>
<reference evidence="3" key="2">
    <citation type="submission" date="2016-03" db="EMBL/GenBank/DDBJ databases">
        <authorList>
            <person name="Ploux O."/>
        </authorList>
    </citation>
    <scope>NUCLEOTIDE SEQUENCE [LARGE SCALE GENOMIC DNA]</scope>
    <source>
        <strain evidence="3">PP9</strain>
    </source>
</reference>
<evidence type="ECO:0000259" key="1">
    <source>
        <dbReference type="Pfam" id="PF23961"/>
    </source>
</evidence>
<sequence length="156" mass="17879">MLDIEPIRSTIVRNLKETTGIQTIIAEQSNEQPSYPFIAIKFTTLGKQVGRATQYMKENGQHIEQDIEMVLSVSSFSEEMDESINNAYAAFQFFEVDGIQTLQEANIAVVKTTEITNRDTFISIEYERRTGFDVRIRTRAHSIREHDSIDTININN</sequence>
<name>A0A143HG10_9BACL</name>
<protein>
    <recommendedName>
        <fullName evidence="1">Phage neck terminator protein gp12-like domain-containing protein</fullName>
    </recommendedName>
</protein>
<dbReference type="NCBIfam" id="NF047498">
    <property type="entry name" value="LIC_12616_fam"/>
    <property type="match status" value="1"/>
</dbReference>
<dbReference type="InterPro" id="IPR057087">
    <property type="entry name" value="Gp12-like"/>
</dbReference>